<comment type="caution">
    <text evidence="1">The sequence shown here is derived from an EMBL/GenBank/DDBJ whole genome shotgun (WGS) entry which is preliminary data.</text>
</comment>
<gene>
    <name evidence="1" type="ORF">E2C01_030601</name>
</gene>
<dbReference type="AlphaFoldDB" id="A0A5B7EV84"/>
<accession>A0A5B7EV84</accession>
<protein>
    <submittedName>
        <fullName evidence="1">Uncharacterized protein</fullName>
    </submittedName>
</protein>
<keyword evidence="2" id="KW-1185">Reference proteome</keyword>
<evidence type="ECO:0000313" key="2">
    <source>
        <dbReference type="Proteomes" id="UP000324222"/>
    </source>
</evidence>
<dbReference type="Proteomes" id="UP000324222">
    <property type="component" value="Unassembled WGS sequence"/>
</dbReference>
<proteinExistence type="predicted"/>
<organism evidence="1 2">
    <name type="scientific">Portunus trituberculatus</name>
    <name type="common">Swimming crab</name>
    <name type="synonym">Neptunus trituberculatus</name>
    <dbReference type="NCBI Taxonomy" id="210409"/>
    <lineage>
        <taxon>Eukaryota</taxon>
        <taxon>Metazoa</taxon>
        <taxon>Ecdysozoa</taxon>
        <taxon>Arthropoda</taxon>
        <taxon>Crustacea</taxon>
        <taxon>Multicrustacea</taxon>
        <taxon>Malacostraca</taxon>
        <taxon>Eumalacostraca</taxon>
        <taxon>Eucarida</taxon>
        <taxon>Decapoda</taxon>
        <taxon>Pleocyemata</taxon>
        <taxon>Brachyura</taxon>
        <taxon>Eubrachyura</taxon>
        <taxon>Portunoidea</taxon>
        <taxon>Portunidae</taxon>
        <taxon>Portuninae</taxon>
        <taxon>Portunus</taxon>
    </lineage>
</organism>
<dbReference type="EMBL" id="VSRR010003695">
    <property type="protein sequence ID" value="MPC37127.1"/>
    <property type="molecule type" value="Genomic_DNA"/>
</dbReference>
<name>A0A5B7EV84_PORTR</name>
<sequence>MSLPPCLPPWYFARSSSASISWPHPAIPALQPSAAIRLFLPCHTSLLSPSFSSWSYPASSPLPYPSLCPALSSPFCLHVMVCPFLLLLIVHHSPARPPYHSLLKTFHNYALLLHI</sequence>
<evidence type="ECO:0000313" key="1">
    <source>
        <dbReference type="EMBL" id="MPC37127.1"/>
    </source>
</evidence>
<reference evidence="1 2" key="1">
    <citation type="submission" date="2019-05" db="EMBL/GenBank/DDBJ databases">
        <title>Another draft genome of Portunus trituberculatus and its Hox gene families provides insights of decapod evolution.</title>
        <authorList>
            <person name="Jeong J.-H."/>
            <person name="Song I."/>
            <person name="Kim S."/>
            <person name="Choi T."/>
            <person name="Kim D."/>
            <person name="Ryu S."/>
            <person name="Kim W."/>
        </authorList>
    </citation>
    <scope>NUCLEOTIDE SEQUENCE [LARGE SCALE GENOMIC DNA]</scope>
    <source>
        <tissue evidence="1">Muscle</tissue>
    </source>
</reference>